<reference evidence="13" key="1">
    <citation type="submission" date="2021-03" db="EMBL/GenBank/DDBJ databases">
        <authorList>
            <person name="Jaffe A."/>
        </authorList>
    </citation>
    <scope>NUCLEOTIDE SEQUENCE</scope>
    <source>
        <strain evidence="13">RIFCSPLOWO2_01_FULL_58_19</strain>
    </source>
</reference>
<dbReference type="GO" id="GO:0005886">
    <property type="term" value="C:plasma membrane"/>
    <property type="evidence" value="ECO:0007669"/>
    <property type="project" value="UniProtKB-SubCell"/>
</dbReference>
<evidence type="ECO:0000256" key="12">
    <source>
        <dbReference type="RuleBase" id="RU004349"/>
    </source>
</evidence>
<dbReference type="NCBIfam" id="TIGR00967">
    <property type="entry name" value="3a0501s007"/>
    <property type="match status" value="1"/>
</dbReference>
<dbReference type="PIRSF" id="PIRSF004557">
    <property type="entry name" value="SecY"/>
    <property type="match status" value="1"/>
</dbReference>
<evidence type="ECO:0000256" key="11">
    <source>
        <dbReference type="RuleBase" id="RU003484"/>
    </source>
</evidence>
<dbReference type="GO" id="GO:0065002">
    <property type="term" value="P:intracellular protein transmembrane transport"/>
    <property type="evidence" value="ECO:0007669"/>
    <property type="project" value="UniProtKB-UniRule"/>
</dbReference>
<keyword evidence="6 9" id="KW-1133">Transmembrane helix</keyword>
<dbReference type="AlphaFoldDB" id="A0A8T4L8Y4"/>
<dbReference type="SUPFAM" id="SSF103491">
    <property type="entry name" value="Preprotein translocase SecY subunit"/>
    <property type="match status" value="1"/>
</dbReference>
<accession>A0A8T4L8Y4</accession>
<dbReference type="GO" id="GO:0006605">
    <property type="term" value="P:protein targeting"/>
    <property type="evidence" value="ECO:0007669"/>
    <property type="project" value="UniProtKB-UniRule"/>
</dbReference>
<feature type="transmembrane region" description="Helical" evidence="9">
    <location>
        <begin position="143"/>
        <end position="161"/>
    </location>
</feature>
<organism evidence="13 14">
    <name type="scientific">Candidatus Iainarchaeum sp</name>
    <dbReference type="NCBI Taxonomy" id="3101447"/>
    <lineage>
        <taxon>Archaea</taxon>
        <taxon>Candidatus Iainarchaeota</taxon>
        <taxon>Candidatus Iainarchaeia</taxon>
        <taxon>Candidatus Iainarchaeales</taxon>
        <taxon>Candidatus Iainarchaeaceae</taxon>
        <taxon>Candidatus Iainarchaeum</taxon>
    </lineage>
</organism>
<name>A0A8T4L8Y4_9ARCH</name>
<gene>
    <name evidence="9 13" type="primary">secY</name>
    <name evidence="13" type="ORF">J4203_04580</name>
</gene>
<dbReference type="Gene3D" id="1.10.3370.10">
    <property type="entry name" value="SecY subunit domain"/>
    <property type="match status" value="1"/>
</dbReference>
<evidence type="ECO:0000313" key="14">
    <source>
        <dbReference type="Proteomes" id="UP000678237"/>
    </source>
</evidence>
<feature type="transmembrane region" description="Helical" evidence="9">
    <location>
        <begin position="428"/>
        <end position="446"/>
    </location>
</feature>
<feature type="transmembrane region" description="Helical" evidence="9">
    <location>
        <begin position="216"/>
        <end position="242"/>
    </location>
</feature>
<dbReference type="PROSITE" id="PS00756">
    <property type="entry name" value="SECY_2"/>
    <property type="match status" value="1"/>
</dbReference>
<comment type="caution">
    <text evidence="13">The sequence shown here is derived from an EMBL/GenBank/DDBJ whole genome shotgun (WGS) entry which is preliminary data.</text>
</comment>
<evidence type="ECO:0000256" key="2">
    <source>
        <dbReference type="ARBA" id="ARBA00005751"/>
    </source>
</evidence>
<dbReference type="Pfam" id="PF00344">
    <property type="entry name" value="SecY"/>
    <property type="match status" value="1"/>
</dbReference>
<keyword evidence="8 9" id="KW-0472">Membrane</keyword>
<feature type="transmembrane region" description="Helical" evidence="9">
    <location>
        <begin position="117"/>
        <end position="137"/>
    </location>
</feature>
<proteinExistence type="inferred from homology"/>
<feature type="transmembrane region" description="Helical" evidence="9">
    <location>
        <begin position="404"/>
        <end position="422"/>
    </location>
</feature>
<dbReference type="PROSITE" id="PS00755">
    <property type="entry name" value="SECY_1"/>
    <property type="match status" value="1"/>
</dbReference>
<dbReference type="InterPro" id="IPR030659">
    <property type="entry name" value="SecY_CS"/>
</dbReference>
<evidence type="ECO:0000256" key="3">
    <source>
        <dbReference type="ARBA" id="ARBA00022448"/>
    </source>
</evidence>
<keyword evidence="3 9" id="KW-0813">Transport</keyword>
<comment type="subcellular location">
    <subcellularLocation>
        <location evidence="9">Cell membrane</location>
        <topology evidence="9">Multi-pass membrane protein</topology>
    </subcellularLocation>
    <subcellularLocation>
        <location evidence="1 11">Membrane</location>
        <topology evidence="1 11">Multi-pass membrane protein</topology>
    </subcellularLocation>
</comment>
<dbReference type="Proteomes" id="UP000678237">
    <property type="component" value="Unassembled WGS sequence"/>
</dbReference>
<comment type="function">
    <text evidence="9 10">The central subunit of the protein translocation channel SecYEG. Consists of two halves formed by TMs 1-5 and 6-10. These two domains form a lateral gate at the front which open onto the bilayer between TMs 2 and 7, and are clamped together by SecE at the back. The channel is closed by both a pore ring composed of hydrophobic SecY resides and a short helix (helix 2A) on the extracellular side of the membrane which forms a plug. The plug probably moves laterally to allow the channel to open. The ring and the pore may move independently.</text>
</comment>
<dbReference type="InterPro" id="IPR026593">
    <property type="entry name" value="SecY"/>
</dbReference>
<dbReference type="PANTHER" id="PTHR10906">
    <property type="entry name" value="SECY/SEC61-ALPHA FAMILY MEMBER"/>
    <property type="match status" value="1"/>
</dbReference>
<evidence type="ECO:0000256" key="9">
    <source>
        <dbReference type="HAMAP-Rule" id="MF_01465"/>
    </source>
</evidence>
<dbReference type="InterPro" id="IPR023201">
    <property type="entry name" value="SecY_dom_sf"/>
</dbReference>
<protein>
    <recommendedName>
        <fullName evidence="9 10">Protein translocase subunit SecY</fullName>
    </recommendedName>
    <alternativeName>
        <fullName evidence="9">Protein transport protein SEC61 subunit alpha homolog</fullName>
    </alternativeName>
</protein>
<evidence type="ECO:0000256" key="6">
    <source>
        <dbReference type="ARBA" id="ARBA00022989"/>
    </source>
</evidence>
<feature type="transmembrane region" description="Helical" evidence="9">
    <location>
        <begin position="71"/>
        <end position="96"/>
    </location>
</feature>
<feature type="transmembrane region" description="Helical" evidence="9">
    <location>
        <begin position="30"/>
        <end position="51"/>
    </location>
</feature>
<evidence type="ECO:0000313" key="13">
    <source>
        <dbReference type="EMBL" id="MBS3063124.1"/>
    </source>
</evidence>
<keyword evidence="4 9" id="KW-0812">Transmembrane</keyword>
<reference evidence="13" key="2">
    <citation type="submission" date="2021-05" db="EMBL/GenBank/DDBJ databases">
        <title>Protein family content uncovers lineage relationships and bacterial pathway maintenance mechanisms in DPANN archaea.</title>
        <authorList>
            <person name="Castelle C.J."/>
            <person name="Meheust R."/>
            <person name="Jaffe A.L."/>
            <person name="Seitz K."/>
            <person name="Gong X."/>
            <person name="Baker B.J."/>
            <person name="Banfield J.F."/>
        </authorList>
    </citation>
    <scope>NUCLEOTIDE SEQUENCE</scope>
    <source>
        <strain evidence="13">RIFCSPLOWO2_01_FULL_58_19</strain>
    </source>
</reference>
<evidence type="ECO:0000256" key="1">
    <source>
        <dbReference type="ARBA" id="ARBA00004141"/>
    </source>
</evidence>
<dbReference type="EMBL" id="JAGVWE010000004">
    <property type="protein sequence ID" value="MBS3063124.1"/>
    <property type="molecule type" value="Genomic_DNA"/>
</dbReference>
<evidence type="ECO:0000256" key="10">
    <source>
        <dbReference type="RuleBase" id="RU000537"/>
    </source>
</evidence>
<sequence>MGAIDFFVPIYSLLPEVRHPEVQPPLKTKLMWTAVVLGLFYVMGNINVIGIDVAKSAGGQLEQLQVILASSVGSLITVGIGPIVLASIILQLLVGAKIIELDVTQKEDKAKFTGMQKLLTLVLSFFEAGVYVFSGLVYPLEGMFPLVVAQIAFGSILLMYLDEVVSKYGIGSGISLFIAAGVAADIVWRVFLPPTRGGLLKGLLFVFIDYLGAGDFGAALISIMPLLFTLIVFFVVTFAEGIHVNIPITMGRKGTGGRFPVKFLYVSNMPVILAVALFANVRLWAELAKNTPVLGMALSGVAAVVQPPNGFIERLFLQGAGLSVFNEIAQSVVRLQFVGSGGLVLHALLYIVVLTVVCVLFGRFWIDMANQGPEAVSQQLDKAGMMIPGFRRDPRVIRRVLERYIPPISILGSAFVGLLSGFADLTGALGSGTGILLTVGIVYRLYEELARLQLMEMHPLLGKLFGQG</sequence>
<evidence type="ECO:0000256" key="7">
    <source>
        <dbReference type="ARBA" id="ARBA00023010"/>
    </source>
</evidence>
<feature type="transmembrane region" description="Helical" evidence="9">
    <location>
        <begin position="263"/>
        <end position="285"/>
    </location>
</feature>
<evidence type="ECO:0000256" key="5">
    <source>
        <dbReference type="ARBA" id="ARBA00022927"/>
    </source>
</evidence>
<evidence type="ECO:0000256" key="4">
    <source>
        <dbReference type="ARBA" id="ARBA00022692"/>
    </source>
</evidence>
<feature type="transmembrane region" description="Helical" evidence="9">
    <location>
        <begin position="343"/>
        <end position="366"/>
    </location>
</feature>
<keyword evidence="9" id="KW-1003">Cell membrane</keyword>
<dbReference type="HAMAP" id="MF_01465">
    <property type="entry name" value="SecY"/>
    <property type="match status" value="1"/>
</dbReference>
<feature type="transmembrane region" description="Helical" evidence="9">
    <location>
        <begin position="168"/>
        <end position="191"/>
    </location>
</feature>
<comment type="subunit">
    <text evidence="9">Component of the Sec protein translocase complex. Heterotrimer consisting of alpha (SecY), beta (SecG) and gamma (SecE) subunits. The heterotrimers can form oligomers, although 1 heterotrimer is thought to be able to translocate proteins. Interacts with the ribosome. May interact with SecDF, and other proteins may be involved.</text>
</comment>
<dbReference type="NCBIfam" id="NF006341">
    <property type="entry name" value="PRK08568.1-5"/>
    <property type="match status" value="1"/>
</dbReference>
<evidence type="ECO:0000256" key="8">
    <source>
        <dbReference type="ARBA" id="ARBA00023136"/>
    </source>
</evidence>
<keyword evidence="7 9" id="KW-0811">Translocation</keyword>
<comment type="similarity">
    <text evidence="2 9 12">Belongs to the SecY/SEC61-alpha family.</text>
</comment>
<dbReference type="PRINTS" id="PR00303">
    <property type="entry name" value="SECYTRNLCASE"/>
</dbReference>
<dbReference type="InterPro" id="IPR002208">
    <property type="entry name" value="SecY/SEC61-alpha"/>
</dbReference>
<keyword evidence="5 9" id="KW-0653">Protein transport</keyword>